<dbReference type="Gene3D" id="3.30.230.10">
    <property type="match status" value="1"/>
</dbReference>
<keyword evidence="10" id="KW-1185">Reference proteome</keyword>
<evidence type="ECO:0000256" key="7">
    <source>
        <dbReference type="HAMAP-Rule" id="MF_00227"/>
    </source>
</evidence>
<evidence type="ECO:0000256" key="5">
    <source>
        <dbReference type="ARBA" id="ARBA00022801"/>
    </source>
</evidence>
<dbReference type="PANTHER" id="PTHR33992:SF1">
    <property type="entry name" value="RIBONUCLEASE P PROTEIN COMPONENT"/>
    <property type="match status" value="1"/>
</dbReference>
<dbReference type="GO" id="GO:0042781">
    <property type="term" value="F:3'-tRNA processing endoribonuclease activity"/>
    <property type="evidence" value="ECO:0007669"/>
    <property type="project" value="TreeGrafter"/>
</dbReference>
<dbReference type="InterPro" id="IPR000100">
    <property type="entry name" value="RNase_P"/>
</dbReference>
<accession>D6YVL2</accession>
<keyword evidence="5 7" id="KW-0378">Hydrolase</keyword>
<dbReference type="STRING" id="716544.wcw_0806"/>
<dbReference type="RefSeq" id="WP_013181891.1">
    <property type="nucleotide sequence ID" value="NC_014225.1"/>
</dbReference>
<evidence type="ECO:0000256" key="8">
    <source>
        <dbReference type="NCBIfam" id="TIGR00188"/>
    </source>
</evidence>
<dbReference type="InterPro" id="IPR014721">
    <property type="entry name" value="Ribsml_uS5_D2-typ_fold_subgr"/>
</dbReference>
<dbReference type="HAMAP" id="MF_00227">
    <property type="entry name" value="RNase_P"/>
    <property type="match status" value="1"/>
</dbReference>
<dbReference type="HOGENOM" id="CLU_117179_9_4_0"/>
<dbReference type="EMBL" id="CP001928">
    <property type="protein sequence ID" value="ADI38173.1"/>
    <property type="molecule type" value="Genomic_DNA"/>
</dbReference>
<dbReference type="GO" id="GO:0000049">
    <property type="term" value="F:tRNA binding"/>
    <property type="evidence" value="ECO:0007669"/>
    <property type="project" value="UniProtKB-UniRule"/>
</dbReference>
<dbReference type="InterPro" id="IPR020539">
    <property type="entry name" value="RNase_P_CS"/>
</dbReference>
<proteinExistence type="inferred from homology"/>
<evidence type="ECO:0000256" key="2">
    <source>
        <dbReference type="ARBA" id="ARBA00022694"/>
    </source>
</evidence>
<dbReference type="GO" id="GO:0004526">
    <property type="term" value="F:ribonuclease P activity"/>
    <property type="evidence" value="ECO:0007669"/>
    <property type="project" value="UniProtKB-UniRule"/>
</dbReference>
<dbReference type="NCBIfam" id="TIGR00188">
    <property type="entry name" value="rnpA"/>
    <property type="match status" value="1"/>
</dbReference>
<dbReference type="PROSITE" id="PS00648">
    <property type="entry name" value="RIBONUCLEASE_P"/>
    <property type="match status" value="1"/>
</dbReference>
<dbReference type="SUPFAM" id="SSF54211">
    <property type="entry name" value="Ribosomal protein S5 domain 2-like"/>
    <property type="match status" value="1"/>
</dbReference>
<evidence type="ECO:0000256" key="4">
    <source>
        <dbReference type="ARBA" id="ARBA00022759"/>
    </source>
</evidence>
<dbReference type="Pfam" id="PF00825">
    <property type="entry name" value="Ribonuclease_P"/>
    <property type="match status" value="1"/>
</dbReference>
<dbReference type="OrthoDB" id="9810867at2"/>
<evidence type="ECO:0000256" key="6">
    <source>
        <dbReference type="ARBA" id="ARBA00022884"/>
    </source>
</evidence>
<reference evidence="9 10" key="1">
    <citation type="journal article" date="2010" name="PLoS ONE">
        <title>The Waddlia genome: a window into chlamydial biology.</title>
        <authorList>
            <person name="Bertelli C."/>
            <person name="Collyn F."/>
            <person name="Croxatto A."/>
            <person name="Ruckert C."/>
            <person name="Polkinghorne A."/>
            <person name="Kebbi-Beghdadi C."/>
            <person name="Goesmann A."/>
            <person name="Vaughan L."/>
            <person name="Greub G."/>
        </authorList>
    </citation>
    <scope>NUCLEOTIDE SEQUENCE [LARGE SCALE GENOMIC DNA]</scope>
    <source>
        <strain evidence="10">ATCC VR-1470 / WSU 86-1044</strain>
    </source>
</reference>
<evidence type="ECO:0000256" key="1">
    <source>
        <dbReference type="ARBA" id="ARBA00002663"/>
    </source>
</evidence>
<dbReference type="PANTHER" id="PTHR33992">
    <property type="entry name" value="RIBONUCLEASE P PROTEIN COMPONENT"/>
    <property type="match status" value="1"/>
</dbReference>
<dbReference type="KEGG" id="wch:wcw_0806"/>
<keyword evidence="3 7" id="KW-0540">Nuclease</keyword>
<evidence type="ECO:0000313" key="9">
    <source>
        <dbReference type="EMBL" id="ADI38173.1"/>
    </source>
</evidence>
<evidence type="ECO:0000256" key="3">
    <source>
        <dbReference type="ARBA" id="ARBA00022722"/>
    </source>
</evidence>
<comment type="function">
    <text evidence="1 7">RNaseP catalyzes the removal of the 5'-leader sequence from pre-tRNA to produce the mature 5'-terminus. It can also cleave other RNA substrates such as 4.5S RNA. The protein component plays an auxiliary but essential role in vivo by binding to the 5'-leader sequence and broadening the substrate specificity of the ribozyme.</text>
</comment>
<sequence>MRACFSKQSRLLKKYQFLRVVRYGKRHAGNFLVVESVKNRLNRSRLGITVSRKFGKAVQRNRFKRLIREGFRQLGSLRNSGIDIHVKPRSKAKDVDFEMMRTELSALLKFVLESC</sequence>
<comment type="catalytic activity">
    <reaction evidence="7">
        <text>Endonucleolytic cleavage of RNA, removing 5'-extranucleotides from tRNA precursor.</text>
        <dbReference type="EC" id="3.1.26.5"/>
    </reaction>
</comment>
<keyword evidence="4 7" id="KW-0255">Endonuclease</keyword>
<dbReference type="GO" id="GO:0030677">
    <property type="term" value="C:ribonuclease P complex"/>
    <property type="evidence" value="ECO:0007669"/>
    <property type="project" value="TreeGrafter"/>
</dbReference>
<protein>
    <recommendedName>
        <fullName evidence="7 8">Ribonuclease P protein component</fullName>
        <shortName evidence="7">RNase P protein</shortName>
        <shortName evidence="7">RNaseP protein</shortName>
        <ecNumber evidence="7 8">3.1.26.5</ecNumber>
    </recommendedName>
    <alternativeName>
        <fullName evidence="7">Protein C5</fullName>
    </alternativeName>
</protein>
<dbReference type="eggNOG" id="COG0594">
    <property type="taxonomic scope" value="Bacteria"/>
</dbReference>
<organism evidence="9 10">
    <name type="scientific">Waddlia chondrophila (strain ATCC VR-1470 / WSU 86-1044)</name>
    <dbReference type="NCBI Taxonomy" id="716544"/>
    <lineage>
        <taxon>Bacteria</taxon>
        <taxon>Pseudomonadati</taxon>
        <taxon>Chlamydiota</taxon>
        <taxon>Chlamydiia</taxon>
        <taxon>Parachlamydiales</taxon>
        <taxon>Waddliaceae</taxon>
        <taxon>Waddlia</taxon>
    </lineage>
</organism>
<dbReference type="GO" id="GO:0001682">
    <property type="term" value="P:tRNA 5'-leader removal"/>
    <property type="evidence" value="ECO:0007669"/>
    <property type="project" value="UniProtKB-UniRule"/>
</dbReference>
<keyword evidence="6 7" id="KW-0694">RNA-binding</keyword>
<comment type="similarity">
    <text evidence="7">Belongs to the RnpA family.</text>
</comment>
<dbReference type="InterPro" id="IPR020568">
    <property type="entry name" value="Ribosomal_Su5_D2-typ_SF"/>
</dbReference>
<dbReference type="EC" id="3.1.26.5" evidence="7 8"/>
<dbReference type="AlphaFoldDB" id="D6YVL2"/>
<name>D6YVL2_WADCW</name>
<gene>
    <name evidence="7 9" type="primary">rnpA</name>
    <name evidence="9" type="ordered locus">wcw_0806</name>
</gene>
<comment type="subunit">
    <text evidence="7">Consists of a catalytic RNA component (M1 or rnpB) and a protein subunit.</text>
</comment>
<keyword evidence="2 7" id="KW-0819">tRNA processing</keyword>
<evidence type="ECO:0000313" key="10">
    <source>
        <dbReference type="Proteomes" id="UP000001505"/>
    </source>
</evidence>
<dbReference type="Proteomes" id="UP000001505">
    <property type="component" value="Chromosome"/>
</dbReference>